<reference evidence="9" key="2">
    <citation type="submission" date="2025-08" db="UniProtKB">
        <authorList>
            <consortium name="Ensembl"/>
        </authorList>
    </citation>
    <scope>IDENTIFICATION</scope>
    <source>
        <strain evidence="9">Thorbecke</strain>
    </source>
</reference>
<evidence type="ECO:0000256" key="8">
    <source>
        <dbReference type="SAM" id="SignalP"/>
    </source>
</evidence>
<dbReference type="InterPro" id="IPR018464">
    <property type="entry name" value="CENP-O"/>
</dbReference>
<keyword evidence="8" id="KW-0732">Signal</keyword>
<keyword evidence="6" id="KW-0539">Nucleus</keyword>
<dbReference type="AlphaFoldDB" id="A0A5F9D6W8"/>
<accession>A0A5F9D6W8</accession>
<reference evidence="9 10" key="1">
    <citation type="journal article" date="2011" name="Nature">
        <title>A high-resolution map of human evolutionary constraint using 29 mammals.</title>
        <authorList>
            <person name="Lindblad-Toh K."/>
            <person name="Garber M."/>
            <person name="Zuk O."/>
            <person name="Lin M.F."/>
            <person name="Parker B.J."/>
            <person name="Washietl S."/>
            <person name="Kheradpour P."/>
            <person name="Ernst J."/>
            <person name="Jordan G."/>
            <person name="Mauceli E."/>
            <person name="Ward L.D."/>
            <person name="Lowe C.B."/>
            <person name="Holloway A.K."/>
            <person name="Clamp M."/>
            <person name="Gnerre S."/>
            <person name="Alfoldi J."/>
            <person name="Beal K."/>
            <person name="Chang J."/>
            <person name="Clawson H."/>
            <person name="Cuff J."/>
            <person name="Di Palma F."/>
            <person name="Fitzgerald S."/>
            <person name="Flicek P."/>
            <person name="Guttman M."/>
            <person name="Hubisz M.J."/>
            <person name="Jaffe D.B."/>
            <person name="Jungreis I."/>
            <person name="Kent W.J."/>
            <person name="Kostka D."/>
            <person name="Lara M."/>
            <person name="Martins A.L."/>
            <person name="Massingham T."/>
            <person name="Moltke I."/>
            <person name="Raney B.J."/>
            <person name="Rasmussen M.D."/>
            <person name="Robinson J."/>
            <person name="Stark A."/>
            <person name="Vilella A.J."/>
            <person name="Wen J."/>
            <person name="Xie X."/>
            <person name="Zody M.C."/>
            <person name="Baldwin J."/>
            <person name="Bloom T."/>
            <person name="Chin C.W."/>
            <person name="Heiman D."/>
            <person name="Nicol R."/>
            <person name="Nusbaum C."/>
            <person name="Young S."/>
            <person name="Wilkinson J."/>
            <person name="Worley K.C."/>
            <person name="Kovar C.L."/>
            <person name="Muzny D.M."/>
            <person name="Gibbs R.A."/>
            <person name="Cree A."/>
            <person name="Dihn H.H."/>
            <person name="Fowler G."/>
            <person name="Jhangiani S."/>
            <person name="Joshi V."/>
            <person name="Lee S."/>
            <person name="Lewis L.R."/>
            <person name="Nazareth L.V."/>
            <person name="Okwuonu G."/>
            <person name="Santibanez J."/>
            <person name="Warren W.C."/>
            <person name="Mardis E.R."/>
            <person name="Weinstock G.M."/>
            <person name="Wilson R.K."/>
            <person name="Delehaunty K."/>
            <person name="Dooling D."/>
            <person name="Fronik C."/>
            <person name="Fulton L."/>
            <person name="Fulton B."/>
            <person name="Graves T."/>
            <person name="Minx P."/>
            <person name="Sodergren E."/>
            <person name="Birney E."/>
            <person name="Margulies E.H."/>
            <person name="Herrero J."/>
            <person name="Green E.D."/>
            <person name="Haussler D."/>
            <person name="Siepel A."/>
            <person name="Goldman N."/>
            <person name="Pollard K.S."/>
            <person name="Pedersen J.S."/>
            <person name="Lander E.S."/>
            <person name="Kellis M."/>
        </authorList>
    </citation>
    <scope>NUCLEOTIDE SEQUENCE [LARGE SCALE GENOMIC DNA]</scope>
    <source>
        <strain evidence="9 10">Thorbecke inbred</strain>
    </source>
</reference>
<dbReference type="STRING" id="9986.ENSOCUP00000041972"/>
<dbReference type="Proteomes" id="UP000001811">
    <property type="component" value="Chromosome 2"/>
</dbReference>
<evidence type="ECO:0000313" key="10">
    <source>
        <dbReference type="Proteomes" id="UP000001811"/>
    </source>
</evidence>
<feature type="signal peptide" evidence="8">
    <location>
        <begin position="1"/>
        <end position="21"/>
    </location>
</feature>
<dbReference type="CDD" id="cd23836">
    <property type="entry name" value="DRWD-C_CENP-O"/>
    <property type="match status" value="1"/>
</dbReference>
<evidence type="ECO:0000256" key="5">
    <source>
        <dbReference type="ARBA" id="ARBA00022454"/>
    </source>
</evidence>
<dbReference type="Ensembl" id="ENSOCUT00000039659.1">
    <property type="protein sequence ID" value="ENSOCUP00000041972.1"/>
    <property type="gene ID" value="ENSOCUG00000015435.4"/>
</dbReference>
<sequence>MLMTRTHLLRFSFFCRMGVLAHLERLEAQVTESRTKSAERQRARAEGGALGARIQKLRRLRDELRAEVQRRRASVKASTASVQPDQTAGMSEQDVLERRWEHAKAMLQAYRFTGLSGRLTSRGVCVRISTAFEEHLLESYFVDLVIQKPLRILRHSVPVFIPLEKMAAQHLQSDIRHFLFSLCEHLNAYAGRKFQADRLQGDFAAFLTGPLRRNALCSLLSFTYRVDSGAQSVAFSARLLYEDLTVTLPTRVTVACEGRGQEPPSALLVRAAWGGGRVGPCRHVLLLARCKCPQAPRCRRLRFCQFVPFVTSKRPCPRHHSFDLSPLETSHRDTC</sequence>
<protein>
    <recommendedName>
        <fullName evidence="4">Centromere protein O</fullName>
    </recommendedName>
</protein>
<evidence type="ECO:0000256" key="2">
    <source>
        <dbReference type="ARBA" id="ARBA00004584"/>
    </source>
</evidence>
<dbReference type="InParanoid" id="A0A5F9D6W8"/>
<comment type="subcellular location">
    <subcellularLocation>
        <location evidence="2">Chromosome</location>
        <location evidence="2">Centromere</location>
    </subcellularLocation>
    <subcellularLocation>
        <location evidence="1">Nucleus</location>
    </subcellularLocation>
</comment>
<evidence type="ECO:0000256" key="4">
    <source>
        <dbReference type="ARBA" id="ARBA00016395"/>
    </source>
</evidence>
<keyword evidence="7" id="KW-0137">Centromere</keyword>
<comment type="similarity">
    <text evidence="3">Belongs to the CENP-O/MCM21 family.</text>
</comment>
<dbReference type="CDD" id="cd23835">
    <property type="entry name" value="DRWD-N_CENP-O"/>
    <property type="match status" value="1"/>
</dbReference>
<dbReference type="GO" id="GO:0016604">
    <property type="term" value="C:nuclear body"/>
    <property type="evidence" value="ECO:0007669"/>
    <property type="project" value="Ensembl"/>
</dbReference>
<evidence type="ECO:0000256" key="6">
    <source>
        <dbReference type="ARBA" id="ARBA00023242"/>
    </source>
</evidence>
<dbReference type="PANTHER" id="PTHR14582">
    <property type="entry name" value="INNER KINETOCHORE SUBUNIT MAL2"/>
    <property type="match status" value="1"/>
</dbReference>
<dbReference type="Bgee" id="ENSOCUG00000015435">
    <property type="expression patterns" value="Expressed in blood and 17 other cell types or tissues"/>
</dbReference>
<dbReference type="GO" id="GO:0031511">
    <property type="term" value="C:Mis6-Sim4 complex"/>
    <property type="evidence" value="ECO:0007669"/>
    <property type="project" value="TreeGrafter"/>
</dbReference>
<reference evidence="9" key="3">
    <citation type="submission" date="2025-09" db="UniProtKB">
        <authorList>
            <consortium name="Ensembl"/>
        </authorList>
    </citation>
    <scope>IDENTIFICATION</scope>
    <source>
        <strain evidence="9">Thorbecke</strain>
    </source>
</reference>
<organism evidence="9 10">
    <name type="scientific">Oryctolagus cuniculus</name>
    <name type="common">Rabbit</name>
    <dbReference type="NCBI Taxonomy" id="9986"/>
    <lineage>
        <taxon>Eukaryota</taxon>
        <taxon>Metazoa</taxon>
        <taxon>Chordata</taxon>
        <taxon>Craniata</taxon>
        <taxon>Vertebrata</taxon>
        <taxon>Euteleostomi</taxon>
        <taxon>Mammalia</taxon>
        <taxon>Eutheria</taxon>
        <taxon>Euarchontoglires</taxon>
        <taxon>Glires</taxon>
        <taxon>Lagomorpha</taxon>
        <taxon>Leporidae</taxon>
        <taxon>Oryctolagus</taxon>
    </lineage>
</organism>
<dbReference type="FunCoup" id="A0A5F9D6W8">
    <property type="interactions" value="1293"/>
</dbReference>
<gene>
    <name evidence="9" type="primary">CENPO</name>
</gene>
<evidence type="ECO:0000256" key="7">
    <source>
        <dbReference type="ARBA" id="ARBA00023328"/>
    </source>
</evidence>
<dbReference type="EMBL" id="AAGW02055145">
    <property type="status" value="NOT_ANNOTATED_CDS"/>
    <property type="molecule type" value="Genomic_DNA"/>
</dbReference>
<evidence type="ECO:0000313" key="9">
    <source>
        <dbReference type="Ensembl" id="ENSOCUP00000041972.1"/>
    </source>
</evidence>
<keyword evidence="10" id="KW-1185">Reference proteome</keyword>
<dbReference type="Pfam" id="PF09496">
    <property type="entry name" value="CENP-O"/>
    <property type="match status" value="1"/>
</dbReference>
<name>A0A5F9D6W8_RABIT</name>
<keyword evidence="5" id="KW-0158">Chromosome</keyword>
<feature type="chain" id="PRO_5023825445" description="Centromere protein O" evidence="8">
    <location>
        <begin position="22"/>
        <end position="335"/>
    </location>
</feature>
<evidence type="ECO:0000256" key="1">
    <source>
        <dbReference type="ARBA" id="ARBA00004123"/>
    </source>
</evidence>
<evidence type="ECO:0000256" key="3">
    <source>
        <dbReference type="ARBA" id="ARBA00007321"/>
    </source>
</evidence>
<proteinExistence type="inferred from homology"/>
<dbReference type="GeneTree" id="ENSGT00390000016702"/>
<dbReference type="PANTHER" id="PTHR14582:SF1">
    <property type="entry name" value="CENTROMERE PROTEIN O"/>
    <property type="match status" value="1"/>
</dbReference>